<keyword evidence="2" id="KW-1185">Reference proteome</keyword>
<name>A0A8J8NIP5_HALGN</name>
<dbReference type="EMBL" id="RRYP01015636">
    <property type="protein sequence ID" value="TNV75419.1"/>
    <property type="molecule type" value="Genomic_DNA"/>
</dbReference>
<accession>A0A8J8NIP5</accession>
<proteinExistence type="predicted"/>
<organism evidence="1 2">
    <name type="scientific">Halteria grandinella</name>
    <dbReference type="NCBI Taxonomy" id="5974"/>
    <lineage>
        <taxon>Eukaryota</taxon>
        <taxon>Sar</taxon>
        <taxon>Alveolata</taxon>
        <taxon>Ciliophora</taxon>
        <taxon>Intramacronucleata</taxon>
        <taxon>Spirotrichea</taxon>
        <taxon>Stichotrichia</taxon>
        <taxon>Sporadotrichida</taxon>
        <taxon>Halteriidae</taxon>
        <taxon>Halteria</taxon>
    </lineage>
</organism>
<gene>
    <name evidence="1" type="ORF">FGO68_gene12089</name>
</gene>
<reference evidence="1" key="1">
    <citation type="submission" date="2019-06" db="EMBL/GenBank/DDBJ databases">
        <authorList>
            <person name="Zheng W."/>
        </authorList>
    </citation>
    <scope>NUCLEOTIDE SEQUENCE</scope>
    <source>
        <strain evidence="1">QDHG01</strain>
    </source>
</reference>
<comment type="caution">
    <text evidence="1">The sequence shown here is derived from an EMBL/GenBank/DDBJ whole genome shotgun (WGS) entry which is preliminary data.</text>
</comment>
<sequence length="94" mass="11205">MLAYCVHINRRLHDTSSIKYPTKVVAHYDAKLSAHEDENATNTDEAATFHYYEPFVLSEDYHTKYILDCYSADFILTPRMAEQRTFHYLYRYRG</sequence>
<evidence type="ECO:0000313" key="1">
    <source>
        <dbReference type="EMBL" id="TNV75419.1"/>
    </source>
</evidence>
<protein>
    <submittedName>
        <fullName evidence="1">Uncharacterized protein</fullName>
    </submittedName>
</protein>
<dbReference type="AlphaFoldDB" id="A0A8J8NIP5"/>
<dbReference type="Proteomes" id="UP000785679">
    <property type="component" value="Unassembled WGS sequence"/>
</dbReference>
<evidence type="ECO:0000313" key="2">
    <source>
        <dbReference type="Proteomes" id="UP000785679"/>
    </source>
</evidence>